<keyword evidence="8" id="KW-1185">Reference proteome</keyword>
<dbReference type="GO" id="GO:0004252">
    <property type="term" value="F:serine-type endopeptidase activity"/>
    <property type="evidence" value="ECO:0007669"/>
    <property type="project" value="InterPro"/>
</dbReference>
<evidence type="ECO:0000256" key="6">
    <source>
        <dbReference type="RuleBase" id="RU003567"/>
    </source>
</evidence>
<name>A0A7T3BM95_NEICI</name>
<dbReference type="EMBL" id="CP065726">
    <property type="protein sequence ID" value="QPT37479.1"/>
    <property type="molecule type" value="Genomic_DNA"/>
</dbReference>
<evidence type="ECO:0000256" key="5">
    <source>
        <dbReference type="ARBA" id="ARBA00022825"/>
    </source>
</evidence>
<evidence type="ECO:0000313" key="8">
    <source>
        <dbReference type="Proteomes" id="UP000594865"/>
    </source>
</evidence>
<dbReference type="InterPro" id="IPR023562">
    <property type="entry name" value="ClpP/TepA"/>
</dbReference>
<dbReference type="InterPro" id="IPR001907">
    <property type="entry name" value="ClpP"/>
</dbReference>
<evidence type="ECO:0000256" key="3">
    <source>
        <dbReference type="ARBA" id="ARBA00022670"/>
    </source>
</evidence>
<dbReference type="GO" id="GO:0004176">
    <property type="term" value="F:ATP-dependent peptidase activity"/>
    <property type="evidence" value="ECO:0007669"/>
    <property type="project" value="InterPro"/>
</dbReference>
<dbReference type="CDD" id="cd07016">
    <property type="entry name" value="S14_ClpP_1"/>
    <property type="match status" value="1"/>
</dbReference>
<keyword evidence="3 7" id="KW-0645">Protease</keyword>
<evidence type="ECO:0000256" key="2">
    <source>
        <dbReference type="ARBA" id="ARBA00022490"/>
    </source>
</evidence>
<dbReference type="GO" id="GO:0051117">
    <property type="term" value="F:ATPase binding"/>
    <property type="evidence" value="ECO:0007669"/>
    <property type="project" value="TreeGrafter"/>
</dbReference>
<gene>
    <name evidence="7" type="ORF">I6G28_05950</name>
</gene>
<evidence type="ECO:0000256" key="1">
    <source>
        <dbReference type="ARBA" id="ARBA00007039"/>
    </source>
</evidence>
<comment type="similarity">
    <text evidence="1 6">Belongs to the peptidase S14 family.</text>
</comment>
<dbReference type="Pfam" id="PF00574">
    <property type="entry name" value="CLP_protease"/>
    <property type="match status" value="1"/>
</dbReference>
<accession>A0A7T3BM95</accession>
<evidence type="ECO:0000256" key="4">
    <source>
        <dbReference type="ARBA" id="ARBA00022801"/>
    </source>
</evidence>
<dbReference type="PANTHER" id="PTHR10381:SF70">
    <property type="entry name" value="ATP-DEPENDENT CLP PROTEASE PROTEOLYTIC SUBUNIT"/>
    <property type="match status" value="1"/>
</dbReference>
<protein>
    <recommendedName>
        <fullName evidence="6">ATP-dependent Clp protease proteolytic subunit</fullName>
    </recommendedName>
</protein>
<keyword evidence="4" id="KW-0378">Hydrolase</keyword>
<dbReference type="NCBIfam" id="NF045542">
    <property type="entry name" value="Clp_rel_HeadMat"/>
    <property type="match status" value="1"/>
</dbReference>
<dbReference type="Gene3D" id="3.90.226.10">
    <property type="entry name" value="2-enoyl-CoA Hydratase, Chain A, domain 1"/>
    <property type="match status" value="1"/>
</dbReference>
<dbReference type="Proteomes" id="UP000594865">
    <property type="component" value="Chromosome"/>
</dbReference>
<dbReference type="InterPro" id="IPR029045">
    <property type="entry name" value="ClpP/crotonase-like_dom_sf"/>
</dbReference>
<organism evidence="7 8">
    <name type="scientific">Neisseria cinerea</name>
    <dbReference type="NCBI Taxonomy" id="483"/>
    <lineage>
        <taxon>Bacteria</taxon>
        <taxon>Pseudomonadati</taxon>
        <taxon>Pseudomonadota</taxon>
        <taxon>Betaproteobacteria</taxon>
        <taxon>Neisseriales</taxon>
        <taxon>Neisseriaceae</taxon>
        <taxon>Neisseria</taxon>
    </lineage>
</organism>
<dbReference type="PRINTS" id="PR00127">
    <property type="entry name" value="CLPPROTEASEP"/>
</dbReference>
<dbReference type="GeneID" id="84020891"/>
<dbReference type="RefSeq" id="WP_111726709.1">
    <property type="nucleotide sequence ID" value="NZ_CP065726.1"/>
</dbReference>
<dbReference type="GO" id="GO:0009368">
    <property type="term" value="C:endopeptidase Clp complex"/>
    <property type="evidence" value="ECO:0007669"/>
    <property type="project" value="TreeGrafter"/>
</dbReference>
<keyword evidence="5" id="KW-0720">Serine protease</keyword>
<sequence length="281" mass="30108">MSLKNLPQISALSSMPKSLSFDMRPDAANRWDSGVKAKTETDNVITMYDQIGESFWSEGVTAKRVAAALRAIGDKEVVVNINSPGGDYFEGISIYNLLAQHPAKVTVQIVGLAASAASVIAMAGDEILMGEGSFLMIHNAWSLAIGNRHDLAGSIETLAQIDDVMADLYAARSSLSKAEIVGMMDRESWIGKSKALEDGFADGEIDVKEIEQSGDGEQKKAMALIESSLAQQGYSRAQRRDVFNNLFHGTPRAAEPAVKPCAGGDLKTAQALQNLIQTMKG</sequence>
<reference evidence="7 8" key="1">
    <citation type="submission" date="2020-12" db="EMBL/GenBank/DDBJ databases">
        <title>FDA dAtabase for Regulatory Grade micrObial Sequences (FDA-ARGOS): Supporting development and validation of Infectious Disease Dx tests.</title>
        <authorList>
            <person name="Sproer C."/>
            <person name="Gronow S."/>
            <person name="Severitt S."/>
            <person name="Schroder I."/>
            <person name="Tallon L."/>
            <person name="Sadzewicz L."/>
            <person name="Zhao X."/>
            <person name="Boylan J."/>
            <person name="Ott S."/>
            <person name="Bowen H."/>
            <person name="Vavikolanu K."/>
            <person name="Mehta A."/>
            <person name="Aluvathingal J."/>
            <person name="Nadendla S."/>
            <person name="Lowell S."/>
            <person name="Myers T."/>
            <person name="Yan Y."/>
            <person name="Sichtig H."/>
        </authorList>
    </citation>
    <scope>NUCLEOTIDE SEQUENCE [LARGE SCALE GENOMIC DNA]</scope>
    <source>
        <strain evidence="7 8">FDAARGOS_871</strain>
    </source>
</reference>
<proteinExistence type="inferred from homology"/>
<dbReference type="GO" id="GO:0006515">
    <property type="term" value="P:protein quality control for misfolded or incompletely synthesized proteins"/>
    <property type="evidence" value="ECO:0007669"/>
    <property type="project" value="TreeGrafter"/>
</dbReference>
<dbReference type="AlphaFoldDB" id="A0A7T3BM95"/>
<keyword evidence="2" id="KW-0963">Cytoplasm</keyword>
<dbReference type="PANTHER" id="PTHR10381">
    <property type="entry name" value="ATP-DEPENDENT CLP PROTEASE PROTEOLYTIC SUBUNIT"/>
    <property type="match status" value="1"/>
</dbReference>
<dbReference type="SUPFAM" id="SSF52096">
    <property type="entry name" value="ClpP/crotonase"/>
    <property type="match status" value="1"/>
</dbReference>
<evidence type="ECO:0000313" key="7">
    <source>
        <dbReference type="EMBL" id="QPT37479.1"/>
    </source>
</evidence>